<proteinExistence type="predicted"/>
<dbReference type="AlphaFoldDB" id="A0A6P0CKI9"/>
<accession>A0A6P0CKI9</accession>
<dbReference type="Pfam" id="PF13408">
    <property type="entry name" value="Zn_ribbon_recom"/>
    <property type="match status" value="1"/>
</dbReference>
<dbReference type="PROSITE" id="PS00397">
    <property type="entry name" value="RECOMBINASES_1"/>
    <property type="match status" value="1"/>
</dbReference>
<dbReference type="GO" id="GO:0015074">
    <property type="term" value="P:DNA integration"/>
    <property type="evidence" value="ECO:0007669"/>
    <property type="project" value="UniProtKB-KW"/>
</dbReference>
<dbReference type="GO" id="GO:0003677">
    <property type="term" value="F:DNA binding"/>
    <property type="evidence" value="ECO:0007669"/>
    <property type="project" value="UniProtKB-KW"/>
</dbReference>
<sequence>MPPHLFAHAGGWHLANARRTGVAKIRRYGRVKEPQYQCMNSCFGYIRVSTQKQGEGVSLEAQKDAIQAFARQKDLTITKWFEEKQTAAKGGRPIFNQMLRQLRRGGASGVIIHKIDRSARNLRDWAMFSELPDAGVNVYVATESLDFTSRGGRLTADIQAVIAADYIRNLREETIKGIQGRLKQGLYPFRAPVGYLDQGRGKPKIPDPRIAPIIREMFERYAAGQETYMSLIDWTGGKGLRNQKGGPLSLHGVETILGNPFYAGLIRIKRTGQTFPGIHEPIISVSLYEDVEAVRTGRRGQIKTRHQHLFRRLFICGHCDGCMIPELQKGRVYYRCKRNFCPTKTIREDMIQAALRKELQRLELTARASAKVHADCETVSTDGKLSEARSAIELQINDEEARQERLTDLLIDGTLERATYADRKAKSDQRLLDLKQQLARLPSATQIQQVHRDLAELQKSLVVTYEMATSDEKREFIQNVWPNRKVFGKNVVVEPSGWLQEAVSGNLISFGDPVRGHGRTFGPILELSRKTRARKLSCKASGE</sequence>
<evidence type="ECO:0000256" key="5">
    <source>
        <dbReference type="PROSITE-ProRule" id="PRU10137"/>
    </source>
</evidence>
<evidence type="ECO:0000313" key="8">
    <source>
        <dbReference type="EMBL" id="NEK25053.1"/>
    </source>
</evidence>
<dbReference type="CDD" id="cd00338">
    <property type="entry name" value="Ser_Recombinase"/>
    <property type="match status" value="1"/>
</dbReference>
<dbReference type="Gene3D" id="3.90.1750.20">
    <property type="entry name" value="Putative Large Serine Recombinase, Chain B, Domain 2"/>
    <property type="match status" value="1"/>
</dbReference>
<dbReference type="InterPro" id="IPR038109">
    <property type="entry name" value="DNA_bind_recomb_sf"/>
</dbReference>
<dbReference type="Proteomes" id="UP000468591">
    <property type="component" value="Unassembled WGS sequence"/>
</dbReference>
<feature type="domain" description="Resolvase/invertase-type recombinase catalytic" evidence="6">
    <location>
        <begin position="41"/>
        <end position="185"/>
    </location>
</feature>
<comment type="caution">
    <text evidence="8">The sequence shown here is derived from an EMBL/GenBank/DDBJ whole genome shotgun (WGS) entry which is preliminary data.</text>
</comment>
<dbReference type="PROSITE" id="PS51736">
    <property type="entry name" value="RECOMBINASES_3"/>
    <property type="match status" value="1"/>
</dbReference>
<dbReference type="InterPro" id="IPR006119">
    <property type="entry name" value="Resolv_N"/>
</dbReference>
<organism evidence="8 9">
    <name type="scientific">Sulfitobacter sediminilitoris</name>
    <dbReference type="NCBI Taxonomy" id="2698830"/>
    <lineage>
        <taxon>Bacteria</taxon>
        <taxon>Pseudomonadati</taxon>
        <taxon>Pseudomonadota</taxon>
        <taxon>Alphaproteobacteria</taxon>
        <taxon>Rhodobacterales</taxon>
        <taxon>Roseobacteraceae</taxon>
        <taxon>Sulfitobacter</taxon>
    </lineage>
</organism>
<evidence type="ECO:0000256" key="2">
    <source>
        <dbReference type="ARBA" id="ARBA00023125"/>
    </source>
</evidence>
<evidence type="ECO:0000259" key="7">
    <source>
        <dbReference type="PROSITE" id="PS51737"/>
    </source>
</evidence>
<keyword evidence="2" id="KW-0238">DNA-binding</keyword>
<evidence type="ECO:0000256" key="3">
    <source>
        <dbReference type="ARBA" id="ARBA00023172"/>
    </source>
</evidence>
<dbReference type="SUPFAM" id="SSF53041">
    <property type="entry name" value="Resolvase-like"/>
    <property type="match status" value="1"/>
</dbReference>
<dbReference type="InterPro" id="IPR006118">
    <property type="entry name" value="Recombinase_CS"/>
</dbReference>
<dbReference type="RefSeq" id="WP_164356288.1">
    <property type="nucleotide sequence ID" value="NZ_JAABNT010000034.1"/>
</dbReference>
<evidence type="ECO:0000256" key="1">
    <source>
        <dbReference type="ARBA" id="ARBA00022908"/>
    </source>
</evidence>
<name>A0A6P0CKI9_9RHOB</name>
<dbReference type="InterPro" id="IPR036162">
    <property type="entry name" value="Resolvase-like_N_sf"/>
</dbReference>
<dbReference type="PROSITE" id="PS51737">
    <property type="entry name" value="RECOMBINASE_DNA_BIND"/>
    <property type="match status" value="1"/>
</dbReference>
<dbReference type="Pfam" id="PF07508">
    <property type="entry name" value="Recombinase"/>
    <property type="match status" value="1"/>
</dbReference>
<dbReference type="SMART" id="SM00857">
    <property type="entry name" value="Resolvase"/>
    <property type="match status" value="1"/>
</dbReference>
<keyword evidence="3" id="KW-0233">DNA recombination</keyword>
<dbReference type="EMBL" id="JAABNT010000034">
    <property type="protein sequence ID" value="NEK25053.1"/>
    <property type="molecule type" value="Genomic_DNA"/>
</dbReference>
<evidence type="ECO:0000256" key="4">
    <source>
        <dbReference type="PIRSR" id="PIRSR606118-50"/>
    </source>
</evidence>
<feature type="domain" description="Recombinase" evidence="7">
    <location>
        <begin position="192"/>
        <end position="301"/>
    </location>
</feature>
<dbReference type="GO" id="GO:0000150">
    <property type="term" value="F:DNA strand exchange activity"/>
    <property type="evidence" value="ECO:0007669"/>
    <property type="project" value="InterPro"/>
</dbReference>
<dbReference type="Gene3D" id="3.40.50.1390">
    <property type="entry name" value="Resolvase, N-terminal catalytic domain"/>
    <property type="match status" value="1"/>
</dbReference>
<reference evidence="8 9" key="1">
    <citation type="submission" date="2020-01" db="EMBL/GenBank/DDBJ databases">
        <title>Sulfitobacter sediminilitoris sp. nov., isolated from a tidal flat.</title>
        <authorList>
            <person name="Park S."/>
            <person name="Yoon J.-H."/>
        </authorList>
    </citation>
    <scope>NUCLEOTIDE SEQUENCE [LARGE SCALE GENOMIC DNA]</scope>
    <source>
        <strain evidence="8 9">JBTF-M27</strain>
    </source>
</reference>
<dbReference type="PANTHER" id="PTHR30461">
    <property type="entry name" value="DNA-INVERTASE FROM LAMBDOID PROPHAGE"/>
    <property type="match status" value="1"/>
</dbReference>
<keyword evidence="9" id="KW-1185">Reference proteome</keyword>
<dbReference type="Pfam" id="PF00239">
    <property type="entry name" value="Resolvase"/>
    <property type="match status" value="1"/>
</dbReference>
<dbReference type="InterPro" id="IPR050639">
    <property type="entry name" value="SSR_resolvase"/>
</dbReference>
<evidence type="ECO:0000259" key="6">
    <source>
        <dbReference type="PROSITE" id="PS51736"/>
    </source>
</evidence>
<evidence type="ECO:0000313" key="9">
    <source>
        <dbReference type="Proteomes" id="UP000468591"/>
    </source>
</evidence>
<keyword evidence="1" id="KW-0229">DNA integration</keyword>
<dbReference type="InterPro" id="IPR011109">
    <property type="entry name" value="DNA_bind_recombinase_dom"/>
</dbReference>
<dbReference type="PANTHER" id="PTHR30461:SF23">
    <property type="entry name" value="DNA RECOMBINASE-RELATED"/>
    <property type="match status" value="1"/>
</dbReference>
<dbReference type="InterPro" id="IPR025827">
    <property type="entry name" value="Zn_ribbon_recom_dom"/>
</dbReference>
<gene>
    <name evidence="8" type="ORF">GV827_22050</name>
</gene>
<protein>
    <submittedName>
        <fullName evidence="8">Recombinase family protein</fullName>
    </submittedName>
</protein>
<feature type="active site" description="O-(5'-phospho-DNA)-serine intermediate" evidence="4 5">
    <location>
        <position position="49"/>
    </location>
</feature>